<evidence type="ECO:0000256" key="1">
    <source>
        <dbReference type="SAM" id="MobiDB-lite"/>
    </source>
</evidence>
<dbReference type="EMBL" id="RRYP01013226">
    <property type="protein sequence ID" value="TNV76630.1"/>
    <property type="molecule type" value="Genomic_DNA"/>
</dbReference>
<feature type="compositionally biased region" description="Basic and acidic residues" evidence="1">
    <location>
        <begin position="250"/>
        <end position="265"/>
    </location>
</feature>
<organism evidence="2 3">
    <name type="scientific">Halteria grandinella</name>
    <dbReference type="NCBI Taxonomy" id="5974"/>
    <lineage>
        <taxon>Eukaryota</taxon>
        <taxon>Sar</taxon>
        <taxon>Alveolata</taxon>
        <taxon>Ciliophora</taxon>
        <taxon>Intramacronucleata</taxon>
        <taxon>Spirotrichea</taxon>
        <taxon>Stichotrichia</taxon>
        <taxon>Sporadotrichida</taxon>
        <taxon>Halteriidae</taxon>
        <taxon>Halteria</taxon>
    </lineage>
</organism>
<name>A0A8J8NM47_HALGN</name>
<feature type="compositionally biased region" description="Acidic residues" evidence="1">
    <location>
        <begin position="228"/>
        <end position="246"/>
    </location>
</feature>
<reference evidence="2" key="1">
    <citation type="submission" date="2019-06" db="EMBL/GenBank/DDBJ databases">
        <authorList>
            <person name="Zheng W."/>
        </authorList>
    </citation>
    <scope>NUCLEOTIDE SEQUENCE</scope>
    <source>
        <strain evidence="2">QDHG01</strain>
    </source>
</reference>
<feature type="region of interest" description="Disordered" evidence="1">
    <location>
        <begin position="213"/>
        <end position="271"/>
    </location>
</feature>
<keyword evidence="3" id="KW-1185">Reference proteome</keyword>
<dbReference type="Proteomes" id="UP000785679">
    <property type="component" value="Unassembled WGS sequence"/>
</dbReference>
<protein>
    <submittedName>
        <fullName evidence="2">Uncharacterized protein</fullName>
    </submittedName>
</protein>
<gene>
    <name evidence="2" type="ORF">FGO68_gene5698</name>
</gene>
<accession>A0A8J8NM47</accession>
<dbReference type="AlphaFoldDB" id="A0A8J8NM47"/>
<evidence type="ECO:0000313" key="3">
    <source>
        <dbReference type="Proteomes" id="UP000785679"/>
    </source>
</evidence>
<comment type="caution">
    <text evidence="2">The sequence shown here is derived from an EMBL/GenBank/DDBJ whole genome shotgun (WGS) entry which is preliminary data.</text>
</comment>
<evidence type="ECO:0000313" key="2">
    <source>
        <dbReference type="EMBL" id="TNV76630.1"/>
    </source>
</evidence>
<feature type="compositionally biased region" description="Polar residues" evidence="1">
    <location>
        <begin position="213"/>
        <end position="222"/>
    </location>
</feature>
<proteinExistence type="predicted"/>
<sequence length="271" mass="31553">MSDNPSSSIRLGKIKSKYLISIILGNSFYIQPAKEFLHQVNQNTRLFLIQQKAVMDAFLEKRCEKCKQIDCDQDCEQCDYCKGWDSQWKRSSVWRREDIKLWHKCRSSSSRFEYCSHCERLLPERSLYQYTDDDIFCEDCWVKGCGFCNRVIGSVQDRDGKYYCKHCFGNYVCDQAIHEETGYYADLRCDCQACGGWRSRLCKRCCERINGANSENGSTSKEFSGIDEVSEGDEDEISYASEEENGEASIEEKSDYSKVKKRDVNEEPQEQ</sequence>